<reference evidence="2" key="1">
    <citation type="journal article" date="2019" name="Sci. Rep.">
        <title>Draft genome of Tanacetum cinerariifolium, the natural source of mosquito coil.</title>
        <authorList>
            <person name="Yamashiro T."/>
            <person name="Shiraishi A."/>
            <person name="Satake H."/>
            <person name="Nakayama K."/>
        </authorList>
    </citation>
    <scope>NUCLEOTIDE SEQUENCE</scope>
</reference>
<evidence type="ECO:0000256" key="1">
    <source>
        <dbReference type="SAM" id="MobiDB-lite"/>
    </source>
</evidence>
<gene>
    <name evidence="2" type="ORF">Tci_014599</name>
</gene>
<sequence length="170" mass="18948">MINDAIKKSAGYKYYKHKKNEIEKGKVVGEPEEKHVSLVRGGRDKGYMRSGNQEVNVPKAFKKNVVPKKARYLTIADNIVEESVAVELAKSMLKTRMLNGVKNSKGPAIEDPAIQSLLDLRKGSKANRPEFEARKANTDKEKDDETDDFDDSDMDLSADEPQGDDDATGF</sequence>
<evidence type="ECO:0000313" key="2">
    <source>
        <dbReference type="EMBL" id="GEU42621.1"/>
    </source>
</evidence>
<dbReference type="AlphaFoldDB" id="A0A6L2JZQ6"/>
<organism evidence="2">
    <name type="scientific">Tanacetum cinerariifolium</name>
    <name type="common">Dalmatian daisy</name>
    <name type="synonym">Chrysanthemum cinerariifolium</name>
    <dbReference type="NCBI Taxonomy" id="118510"/>
    <lineage>
        <taxon>Eukaryota</taxon>
        <taxon>Viridiplantae</taxon>
        <taxon>Streptophyta</taxon>
        <taxon>Embryophyta</taxon>
        <taxon>Tracheophyta</taxon>
        <taxon>Spermatophyta</taxon>
        <taxon>Magnoliopsida</taxon>
        <taxon>eudicotyledons</taxon>
        <taxon>Gunneridae</taxon>
        <taxon>Pentapetalae</taxon>
        <taxon>asterids</taxon>
        <taxon>campanulids</taxon>
        <taxon>Asterales</taxon>
        <taxon>Asteraceae</taxon>
        <taxon>Asteroideae</taxon>
        <taxon>Anthemideae</taxon>
        <taxon>Anthemidinae</taxon>
        <taxon>Tanacetum</taxon>
    </lineage>
</organism>
<feature type="region of interest" description="Disordered" evidence="1">
    <location>
        <begin position="120"/>
        <end position="170"/>
    </location>
</feature>
<proteinExistence type="predicted"/>
<accession>A0A6L2JZQ6</accession>
<comment type="caution">
    <text evidence="2">The sequence shown here is derived from an EMBL/GenBank/DDBJ whole genome shotgun (WGS) entry which is preliminary data.</text>
</comment>
<feature type="compositionally biased region" description="Acidic residues" evidence="1">
    <location>
        <begin position="144"/>
        <end position="170"/>
    </location>
</feature>
<protein>
    <submittedName>
        <fullName evidence="2">Uncharacterized protein</fullName>
    </submittedName>
</protein>
<feature type="compositionally biased region" description="Basic and acidic residues" evidence="1">
    <location>
        <begin position="120"/>
        <end position="143"/>
    </location>
</feature>
<dbReference type="EMBL" id="BKCJ010001595">
    <property type="protein sequence ID" value="GEU42621.1"/>
    <property type="molecule type" value="Genomic_DNA"/>
</dbReference>
<name>A0A6L2JZQ6_TANCI</name>